<keyword evidence="8 9" id="KW-0807">Transducer</keyword>
<feature type="transmembrane region" description="Helical" evidence="11">
    <location>
        <begin position="93"/>
        <end position="118"/>
    </location>
</feature>
<evidence type="ECO:0000256" key="8">
    <source>
        <dbReference type="ARBA" id="ARBA00023224"/>
    </source>
</evidence>
<dbReference type="AlphaFoldDB" id="A0AAW0PES2"/>
<dbReference type="Gene3D" id="1.20.1070.10">
    <property type="entry name" value="Rhodopsin 7-helix transmembrane proteins"/>
    <property type="match status" value="1"/>
</dbReference>
<dbReference type="PRINTS" id="PR01157">
    <property type="entry name" value="P2YPURNOCPTR"/>
</dbReference>
<sequence length="375" mass="42024">MLEGWEVSLLQKEHCCGLKKASRARHQKSEPEVFSFTAQLQTPTSAQGRDQFLVPGLLLPLVQILVLVLALPANLLALWILLFRSKRMPSTVLLINLTVCDCCCCWLCRFGLFITSLGMTGGLGEPLCRLVMAMFYGNMYGSVLCLAFIAVDRYVALVHPFGAKVLRSRHTSLLMVMAVWLVVFVAMLPLLLMKQTFDLDEPRITMCHDARPQSELETFFRPYFLCLFCVCFAVPLFTLLFCHGAILRSLIRQGECYGHAIRATVLVLTVFIVCFVPSNILLLLSLWDEGEDAEPDRQVPYMLSLALSAFNTVLDPFIYYYISINTLQPTAPAQDRKPAQSDRAPQKTEPNSHCCVGLSRPIRAQTCDLWAGSGE</sequence>
<evidence type="ECO:0000313" key="13">
    <source>
        <dbReference type="EMBL" id="KAK7916051.1"/>
    </source>
</evidence>
<feature type="transmembrane region" description="Helical" evidence="11">
    <location>
        <begin position="299"/>
        <end position="322"/>
    </location>
</feature>
<proteinExistence type="inferred from homology"/>
<keyword evidence="2 9" id="KW-0812">Transmembrane</keyword>
<keyword evidence="5 11" id="KW-0472">Membrane</keyword>
<comment type="subcellular location">
    <subcellularLocation>
        <location evidence="1">Membrane</location>
        <topology evidence="1">Multi-pass membrane protein</topology>
    </subcellularLocation>
</comment>
<dbReference type="InterPro" id="IPR000276">
    <property type="entry name" value="GPCR_Rhodpsn"/>
</dbReference>
<evidence type="ECO:0000259" key="12">
    <source>
        <dbReference type="PROSITE" id="PS50262"/>
    </source>
</evidence>
<evidence type="ECO:0000256" key="1">
    <source>
        <dbReference type="ARBA" id="ARBA00004141"/>
    </source>
</evidence>
<evidence type="ECO:0000256" key="6">
    <source>
        <dbReference type="ARBA" id="ARBA00023170"/>
    </source>
</evidence>
<dbReference type="PROSITE" id="PS50262">
    <property type="entry name" value="G_PROTEIN_RECEP_F1_2"/>
    <property type="match status" value="1"/>
</dbReference>
<accession>A0AAW0PES2</accession>
<feature type="domain" description="G-protein coupled receptors family 1 profile" evidence="12">
    <location>
        <begin position="73"/>
        <end position="319"/>
    </location>
</feature>
<dbReference type="SUPFAM" id="SSF81321">
    <property type="entry name" value="Family A G protein-coupled receptor-like"/>
    <property type="match status" value="1"/>
</dbReference>
<evidence type="ECO:0000256" key="11">
    <source>
        <dbReference type="SAM" id="Phobius"/>
    </source>
</evidence>
<keyword evidence="3 11" id="KW-1133">Transmembrane helix</keyword>
<dbReference type="Pfam" id="PF00001">
    <property type="entry name" value="7tm_1"/>
    <property type="match status" value="1"/>
</dbReference>
<reference evidence="14" key="1">
    <citation type="submission" date="2024-04" db="EMBL/GenBank/DDBJ databases">
        <title>Salinicola lusitanus LLJ914,a marine bacterium isolated from the Okinawa Trough.</title>
        <authorList>
            <person name="Li J."/>
        </authorList>
    </citation>
    <scope>NUCLEOTIDE SEQUENCE [LARGE SCALE GENOMIC DNA]</scope>
</reference>
<keyword evidence="6 9" id="KW-0675">Receptor</keyword>
<feature type="transmembrane region" description="Helical" evidence="11">
    <location>
        <begin position="172"/>
        <end position="192"/>
    </location>
</feature>
<comment type="caution">
    <text evidence="13">The sequence shown here is derived from an EMBL/GenBank/DDBJ whole genome shotgun (WGS) entry which is preliminary data.</text>
</comment>
<keyword evidence="7" id="KW-0325">Glycoprotein</keyword>
<protein>
    <recommendedName>
        <fullName evidence="12">G-protein coupled receptors family 1 profile domain-containing protein</fullName>
    </recommendedName>
</protein>
<dbReference type="EMBL" id="JBBPFD010000008">
    <property type="protein sequence ID" value="KAK7916051.1"/>
    <property type="molecule type" value="Genomic_DNA"/>
</dbReference>
<feature type="transmembrane region" description="Helical" evidence="11">
    <location>
        <begin position="222"/>
        <end position="242"/>
    </location>
</feature>
<keyword evidence="14" id="KW-1185">Reference proteome</keyword>
<feature type="transmembrane region" description="Helical" evidence="11">
    <location>
        <begin position="130"/>
        <end position="151"/>
    </location>
</feature>
<feature type="compositionally biased region" description="Basic and acidic residues" evidence="10">
    <location>
        <begin position="334"/>
        <end position="346"/>
    </location>
</feature>
<evidence type="ECO:0000256" key="10">
    <source>
        <dbReference type="SAM" id="MobiDB-lite"/>
    </source>
</evidence>
<dbReference type="PROSITE" id="PS00237">
    <property type="entry name" value="G_PROTEIN_RECEP_F1_1"/>
    <property type="match status" value="1"/>
</dbReference>
<dbReference type="GO" id="GO:0005886">
    <property type="term" value="C:plasma membrane"/>
    <property type="evidence" value="ECO:0007669"/>
    <property type="project" value="TreeGrafter"/>
</dbReference>
<dbReference type="PRINTS" id="PR00237">
    <property type="entry name" value="GPCRRHODOPSN"/>
</dbReference>
<evidence type="ECO:0000256" key="7">
    <source>
        <dbReference type="ARBA" id="ARBA00023180"/>
    </source>
</evidence>
<gene>
    <name evidence="13" type="ORF">WMY93_011812</name>
</gene>
<dbReference type="PANTHER" id="PTHR24232:SF22">
    <property type="entry name" value="PROTEINASE-ACTIVATED RECEPTOR 4"/>
    <property type="match status" value="1"/>
</dbReference>
<name>A0AAW0PES2_9GOBI</name>
<evidence type="ECO:0000256" key="5">
    <source>
        <dbReference type="ARBA" id="ARBA00023136"/>
    </source>
</evidence>
<dbReference type="GO" id="GO:0007200">
    <property type="term" value="P:phospholipase C-activating G protein-coupled receptor signaling pathway"/>
    <property type="evidence" value="ECO:0007669"/>
    <property type="project" value="TreeGrafter"/>
</dbReference>
<evidence type="ECO:0000256" key="3">
    <source>
        <dbReference type="ARBA" id="ARBA00022989"/>
    </source>
</evidence>
<dbReference type="PANTHER" id="PTHR24232">
    <property type="entry name" value="G-PROTEIN COUPLED RECEPTOR"/>
    <property type="match status" value="1"/>
</dbReference>
<keyword evidence="4 9" id="KW-0297">G-protein coupled receptor</keyword>
<dbReference type="GO" id="GO:0004930">
    <property type="term" value="F:G protein-coupled receptor activity"/>
    <property type="evidence" value="ECO:0007669"/>
    <property type="project" value="UniProtKB-KW"/>
</dbReference>
<feature type="transmembrane region" description="Helical" evidence="11">
    <location>
        <begin position="263"/>
        <end position="287"/>
    </location>
</feature>
<evidence type="ECO:0000256" key="2">
    <source>
        <dbReference type="ARBA" id="ARBA00022692"/>
    </source>
</evidence>
<feature type="transmembrane region" description="Helical" evidence="11">
    <location>
        <begin position="57"/>
        <end position="81"/>
    </location>
</feature>
<dbReference type="Proteomes" id="UP001460270">
    <property type="component" value="Unassembled WGS sequence"/>
</dbReference>
<dbReference type="GO" id="GO:0035025">
    <property type="term" value="P:positive regulation of Rho protein signal transduction"/>
    <property type="evidence" value="ECO:0007669"/>
    <property type="project" value="TreeGrafter"/>
</dbReference>
<evidence type="ECO:0000313" key="14">
    <source>
        <dbReference type="Proteomes" id="UP001460270"/>
    </source>
</evidence>
<feature type="region of interest" description="Disordered" evidence="10">
    <location>
        <begin position="331"/>
        <end position="355"/>
    </location>
</feature>
<evidence type="ECO:0000256" key="9">
    <source>
        <dbReference type="RuleBase" id="RU000688"/>
    </source>
</evidence>
<dbReference type="InterPro" id="IPR017452">
    <property type="entry name" value="GPCR_Rhodpsn_7TM"/>
</dbReference>
<comment type="similarity">
    <text evidence="9">Belongs to the G-protein coupled receptor 1 family.</text>
</comment>
<evidence type="ECO:0000256" key="4">
    <source>
        <dbReference type="ARBA" id="ARBA00023040"/>
    </source>
</evidence>
<organism evidence="13 14">
    <name type="scientific">Mugilogobius chulae</name>
    <name type="common">yellowstripe goby</name>
    <dbReference type="NCBI Taxonomy" id="88201"/>
    <lineage>
        <taxon>Eukaryota</taxon>
        <taxon>Metazoa</taxon>
        <taxon>Chordata</taxon>
        <taxon>Craniata</taxon>
        <taxon>Vertebrata</taxon>
        <taxon>Euteleostomi</taxon>
        <taxon>Actinopterygii</taxon>
        <taxon>Neopterygii</taxon>
        <taxon>Teleostei</taxon>
        <taxon>Neoteleostei</taxon>
        <taxon>Acanthomorphata</taxon>
        <taxon>Gobiaria</taxon>
        <taxon>Gobiiformes</taxon>
        <taxon>Gobioidei</taxon>
        <taxon>Gobiidae</taxon>
        <taxon>Gobionellinae</taxon>
        <taxon>Mugilogobius</taxon>
    </lineage>
</organism>